<organism evidence="1 2">
    <name type="scientific">Bacteroides caccae</name>
    <dbReference type="NCBI Taxonomy" id="47678"/>
    <lineage>
        <taxon>Bacteria</taxon>
        <taxon>Pseudomonadati</taxon>
        <taxon>Bacteroidota</taxon>
        <taxon>Bacteroidia</taxon>
        <taxon>Bacteroidales</taxon>
        <taxon>Bacteroidaceae</taxon>
        <taxon>Bacteroides</taxon>
    </lineage>
</organism>
<name>A0AA94YB77_9BACE</name>
<evidence type="ECO:0000313" key="2">
    <source>
        <dbReference type="Proteomes" id="UP001060260"/>
    </source>
</evidence>
<dbReference type="Proteomes" id="UP001060260">
    <property type="component" value="Chromosome"/>
</dbReference>
<protein>
    <submittedName>
        <fullName evidence="1">Uncharacterized protein</fullName>
    </submittedName>
</protein>
<dbReference type="RefSeq" id="WP_149922031.1">
    <property type="nucleotide sequence ID" value="NZ_CAXSUM010000003.1"/>
</dbReference>
<proteinExistence type="predicted"/>
<reference evidence="1" key="1">
    <citation type="submission" date="2022-08" db="EMBL/GenBank/DDBJ databases">
        <title>Genome Sequencing of Bacteroides fragilis Group Isolates with Nanopore Technology.</title>
        <authorList>
            <person name="Tisza M.J."/>
            <person name="Smith D."/>
            <person name="Dekker J.P."/>
        </authorList>
    </citation>
    <scope>NUCLEOTIDE SEQUENCE</scope>
    <source>
        <strain evidence="1">BFG-474</strain>
    </source>
</reference>
<accession>A0AA94YB77</accession>
<evidence type="ECO:0000313" key="1">
    <source>
        <dbReference type="EMBL" id="UVQ96250.1"/>
    </source>
</evidence>
<dbReference type="AlphaFoldDB" id="A0AA94YB77"/>
<gene>
    <name evidence="1" type="ORF">NXW23_18345</name>
</gene>
<dbReference type="EMBL" id="CP103166">
    <property type="protein sequence ID" value="UVQ96250.1"/>
    <property type="molecule type" value="Genomic_DNA"/>
</dbReference>
<sequence length="75" mass="8297">MKVINFNDQQELIDSYGKKCQIEYQAVGFPSEVITGTLLKAEFNTKVPSFRIVVEIDGVGLAIPANHILTLSVED</sequence>